<feature type="domain" description="Bromo" evidence="10">
    <location>
        <begin position="464"/>
        <end position="534"/>
    </location>
</feature>
<evidence type="ECO:0000256" key="4">
    <source>
        <dbReference type="ARBA" id="ARBA00023117"/>
    </source>
</evidence>
<sequence>MDPSVMLRLWSSNDPQKLHILAKDIETQGTWQAYLSAQEHKIFEYAVERGGDLWAQFLQGTVQCYVEHVPSTINGMANGNFSSNSPSANGGGSGAGFSKRTNGHSSTNMNGNDDSPYTSPHFSRVSGTPQPNSGPTSFLGKSAAAASGLYHSNSRAGSAGSEHGGANTTGTGAGNVPTVTTIDGLTLAFRVRYMLYDKSLGLLFPAIGKYMPFDFDSALFEDNSKSVAEALAGSPTTAGASRTSARPVDDDYDFDDEDEDEDEQPTDKMQVDNDSQRTTNDTNNEQNQEPDEDGKLIIRVTLEDDDTDKNESKRTKEAIANFKRVYHTFENDRENLLKQRKLEESDRQVASEEAANAEAEANEARSKADGNEAGTNGKPGAVASATAGPDKIASTAQFGAANLSLKHLLATIEAKRDQNSLTDLELKNLISDVRKNRSKWASEDKIGQEELYEAAEKVVLELRGYTEHSTAFLNKVNKRDAPNYFNIIKKPMDLNTIMKKLKTFQYKSKDEFVDDLMLIWSNCFTYNTDPKHFLRAHALAMQKKTFTLIPLIPDIVVRDRAEVEAEEAAALRAANIANGNANGEESGDDSAPGTAGGLGQVSGKHATKGRKRKLDSSEEEEMKEGTGGVPPPFGSPMQVADVAGASGNAETDGNASGAGGPSTPARDSPFPSLTGAYSTPTPGPGDIDMELNESMKEESKEPVYELDVESQVWQNVYSKQRSVYCGKRSELFKDDKIQLDAEASARKSISMGKFEENLDKMFKPEEQDEDEQHPRSRLFRGSRSLLDSLETDKEQFIMEYEVAAGLPSLPDRLTRYNLFDREGDGSKDDGQDDIEDEDFRALTLEDIPPSGFMVQTGLGPKMLNNLQEIQQIRKVCSKIALIRQMQQQPYMHANQIEPYNPIEIEEQDLDLASRLPNRDHYNSEVAAVSMKKAMSKLAMHGGFEVTESTAIEALTEIAADYMGKLGKMIMAYMEDCSDRKRPLETILNIVLRENGIESLSSLDSYVHDDIERHGTKLQDLKRKLTQFTADLLRPGITELNDRQFSDNSDQFLNGDFSMELGDDFFGFRELGLDKEFGLLTSSVPFHLLHGRLSASFSNQNDQPVNTEKLQQVPEYPAMYLDHAKGQIGLLRGFFIGRLEASTSDQLPEGDQLPPKQRNTRPKLPPTGKISGPKKKPLSRVFFRPEPKPEPKPNPPVEDSTATSKPNAGPKLPQSPPTAVPATASDDMLDNMDMDASSDLGLNDESIDSLF</sequence>
<feature type="compositionally biased region" description="Polar residues" evidence="9">
    <location>
        <begin position="99"/>
        <end position="136"/>
    </location>
</feature>
<organism evidence="11 12">
    <name type="scientific">Sugiyamaella lignohabitans</name>
    <dbReference type="NCBI Taxonomy" id="796027"/>
    <lineage>
        <taxon>Eukaryota</taxon>
        <taxon>Fungi</taxon>
        <taxon>Dikarya</taxon>
        <taxon>Ascomycota</taxon>
        <taxon>Saccharomycotina</taxon>
        <taxon>Dipodascomycetes</taxon>
        <taxon>Dipodascales</taxon>
        <taxon>Trichomonascaceae</taxon>
        <taxon>Sugiyamaella</taxon>
    </lineage>
</organism>
<evidence type="ECO:0000256" key="7">
    <source>
        <dbReference type="ARBA" id="ARBA00093633"/>
    </source>
</evidence>
<dbReference type="InterPro" id="IPR036427">
    <property type="entry name" value="Bromodomain-like_sf"/>
</dbReference>
<feature type="compositionally biased region" description="Acidic residues" evidence="9">
    <location>
        <begin position="250"/>
        <end position="264"/>
    </location>
</feature>
<dbReference type="EMBL" id="CP014503">
    <property type="protein sequence ID" value="ANB15060.1"/>
    <property type="molecule type" value="Genomic_DNA"/>
</dbReference>
<evidence type="ECO:0000256" key="6">
    <source>
        <dbReference type="ARBA" id="ARBA00023242"/>
    </source>
</evidence>
<dbReference type="CDD" id="cd22927">
    <property type="entry name" value="HFD_SPT7"/>
    <property type="match status" value="1"/>
</dbReference>
<keyword evidence="2" id="KW-0597">Phosphoprotein</keyword>
<dbReference type="InterPro" id="IPR006565">
    <property type="entry name" value="BTP"/>
</dbReference>
<feature type="compositionally biased region" description="Basic and acidic residues" evidence="9">
    <location>
        <begin position="265"/>
        <end position="275"/>
    </location>
</feature>
<dbReference type="GeneID" id="30034618"/>
<dbReference type="InterPro" id="IPR001487">
    <property type="entry name" value="Bromodomain"/>
</dbReference>
<feature type="compositionally biased region" description="Low complexity" evidence="9">
    <location>
        <begin position="164"/>
        <end position="179"/>
    </location>
</feature>
<feature type="region of interest" description="Disordered" evidence="9">
    <location>
        <begin position="580"/>
        <end position="690"/>
    </location>
</feature>
<evidence type="ECO:0000313" key="11">
    <source>
        <dbReference type="EMBL" id="ANB15060.1"/>
    </source>
</evidence>
<dbReference type="GO" id="GO:0005198">
    <property type="term" value="F:structural molecule activity"/>
    <property type="evidence" value="ECO:0007669"/>
    <property type="project" value="TreeGrafter"/>
</dbReference>
<dbReference type="InterPro" id="IPR009072">
    <property type="entry name" value="Histone-fold"/>
</dbReference>
<dbReference type="OrthoDB" id="21449at2759"/>
<dbReference type="RefSeq" id="XP_018737537.1">
    <property type="nucleotide sequence ID" value="XM_018879640.1"/>
</dbReference>
<dbReference type="GO" id="GO:0006325">
    <property type="term" value="P:chromatin organization"/>
    <property type="evidence" value="ECO:0007669"/>
    <property type="project" value="UniProtKB-ARBA"/>
</dbReference>
<protein>
    <recommendedName>
        <fullName evidence="7">SAGA complex subunit Spt7</fullName>
    </recommendedName>
</protein>
<dbReference type="PRINTS" id="PR00503">
    <property type="entry name" value="BROMODOMAIN"/>
</dbReference>
<dbReference type="AlphaFoldDB" id="A0A161HGX3"/>
<dbReference type="CDD" id="cd05510">
    <property type="entry name" value="Bromo_SPT7_like"/>
    <property type="match status" value="1"/>
</dbReference>
<feature type="region of interest" description="Disordered" evidence="9">
    <location>
        <begin position="152"/>
        <end position="179"/>
    </location>
</feature>
<comment type="subcellular location">
    <subcellularLocation>
        <location evidence="1">Nucleus</location>
    </subcellularLocation>
</comment>
<evidence type="ECO:0000259" key="10">
    <source>
        <dbReference type="PROSITE" id="PS50014"/>
    </source>
</evidence>
<feature type="region of interest" description="Disordered" evidence="9">
    <location>
        <begin position="84"/>
        <end position="138"/>
    </location>
</feature>
<keyword evidence="3" id="KW-0805">Transcription regulation</keyword>
<dbReference type="GO" id="GO:0000124">
    <property type="term" value="C:SAGA complex"/>
    <property type="evidence" value="ECO:0007669"/>
    <property type="project" value="InterPro"/>
</dbReference>
<evidence type="ECO:0000256" key="1">
    <source>
        <dbReference type="ARBA" id="ARBA00004123"/>
    </source>
</evidence>
<dbReference type="Gene3D" id="1.20.920.10">
    <property type="entry name" value="Bromodomain-like"/>
    <property type="match status" value="1"/>
</dbReference>
<dbReference type="SUPFAM" id="SSF47370">
    <property type="entry name" value="Bromodomain"/>
    <property type="match status" value="1"/>
</dbReference>
<keyword evidence="4 8" id="KW-0103">Bromodomain</keyword>
<dbReference type="GO" id="GO:0046695">
    <property type="term" value="C:SLIK (SAGA-like) complex"/>
    <property type="evidence" value="ECO:0007669"/>
    <property type="project" value="InterPro"/>
</dbReference>
<evidence type="ECO:0000256" key="3">
    <source>
        <dbReference type="ARBA" id="ARBA00023015"/>
    </source>
</evidence>
<dbReference type="InterPro" id="IPR037782">
    <property type="entry name" value="Spt7"/>
</dbReference>
<dbReference type="PANTHER" id="PTHR47343:SF1">
    <property type="entry name" value="TRANSCRIPTIONAL ACTIVATOR SPT7"/>
    <property type="match status" value="1"/>
</dbReference>
<dbReference type="KEGG" id="slb:AWJ20_2680"/>
<feature type="region of interest" description="Disordered" evidence="9">
    <location>
        <begin position="231"/>
        <end position="296"/>
    </location>
</feature>
<evidence type="ECO:0000256" key="2">
    <source>
        <dbReference type="ARBA" id="ARBA00022553"/>
    </source>
</evidence>
<feature type="compositionally biased region" description="Low complexity" evidence="9">
    <location>
        <begin position="276"/>
        <end position="287"/>
    </location>
</feature>
<dbReference type="PROSITE" id="PS00633">
    <property type="entry name" value="BROMODOMAIN_1"/>
    <property type="match status" value="1"/>
</dbReference>
<evidence type="ECO:0000256" key="9">
    <source>
        <dbReference type="SAM" id="MobiDB-lite"/>
    </source>
</evidence>
<name>A0A161HGX3_9ASCO</name>
<dbReference type="FunFam" id="1.20.920.10:FF:000032">
    <property type="entry name" value="Transcriptional activator spt7"/>
    <property type="match status" value="1"/>
</dbReference>
<evidence type="ECO:0000256" key="8">
    <source>
        <dbReference type="PROSITE-ProRule" id="PRU00035"/>
    </source>
</evidence>
<feature type="region of interest" description="Disordered" evidence="9">
    <location>
        <begin position="1142"/>
        <end position="1250"/>
    </location>
</feature>
<dbReference type="GO" id="GO:0005634">
    <property type="term" value="C:nucleus"/>
    <property type="evidence" value="ECO:0007669"/>
    <property type="project" value="UniProtKB-SubCell"/>
</dbReference>
<dbReference type="PROSITE" id="PS50014">
    <property type="entry name" value="BROMODOMAIN_2"/>
    <property type="match status" value="1"/>
</dbReference>
<dbReference type="Gene3D" id="1.10.20.10">
    <property type="entry name" value="Histone, subunit A"/>
    <property type="match status" value="1"/>
</dbReference>
<dbReference type="InterPro" id="IPR018359">
    <property type="entry name" value="Bromodomain_CS"/>
</dbReference>
<evidence type="ECO:0000256" key="5">
    <source>
        <dbReference type="ARBA" id="ARBA00023163"/>
    </source>
</evidence>
<dbReference type="Pfam" id="PF07524">
    <property type="entry name" value="Bromo_TP"/>
    <property type="match status" value="1"/>
</dbReference>
<keyword evidence="11" id="KW-0808">Transferase</keyword>
<gene>
    <name evidence="11" type="primary">SPT7</name>
    <name evidence="11" type="ORF">AWJ20_2680</name>
</gene>
<reference evidence="11 12" key="1">
    <citation type="submission" date="2016-02" db="EMBL/GenBank/DDBJ databases">
        <title>Complete genome sequence and transcriptome regulation of the pentose utilising yeast Sugiyamaella lignohabitans.</title>
        <authorList>
            <person name="Bellasio M."/>
            <person name="Peymann A."/>
            <person name="Valli M."/>
            <person name="Sipitzky M."/>
            <person name="Graf A."/>
            <person name="Sauer M."/>
            <person name="Marx H."/>
            <person name="Mattanovich D."/>
        </authorList>
    </citation>
    <scope>NUCLEOTIDE SEQUENCE [LARGE SCALE GENOMIC DNA]</scope>
    <source>
        <strain evidence="11 12">CBS 10342</strain>
    </source>
</reference>
<feature type="compositionally biased region" description="Basic and acidic residues" evidence="9">
    <location>
        <begin position="337"/>
        <end position="350"/>
    </location>
</feature>
<dbReference type="SMART" id="SM00297">
    <property type="entry name" value="BROMO"/>
    <property type="match status" value="1"/>
</dbReference>
<dbReference type="Proteomes" id="UP000189580">
    <property type="component" value="Chromosome b"/>
</dbReference>
<evidence type="ECO:0000313" key="12">
    <source>
        <dbReference type="Proteomes" id="UP000189580"/>
    </source>
</evidence>
<dbReference type="GO" id="GO:0016740">
    <property type="term" value="F:transferase activity"/>
    <property type="evidence" value="ECO:0007669"/>
    <property type="project" value="UniProtKB-KW"/>
</dbReference>
<dbReference type="PANTHER" id="PTHR47343">
    <property type="entry name" value="TRANSCRIPTIONAL ACTIVATOR SPT7"/>
    <property type="match status" value="1"/>
</dbReference>
<dbReference type="GO" id="GO:0046982">
    <property type="term" value="F:protein heterodimerization activity"/>
    <property type="evidence" value="ECO:0007669"/>
    <property type="project" value="InterPro"/>
</dbReference>
<proteinExistence type="predicted"/>
<keyword evidence="6" id="KW-0539">Nucleus</keyword>
<keyword evidence="12" id="KW-1185">Reference proteome</keyword>
<feature type="region of interest" description="Disordered" evidence="9">
    <location>
        <begin position="337"/>
        <end position="386"/>
    </location>
</feature>
<dbReference type="GO" id="GO:0006357">
    <property type="term" value="P:regulation of transcription by RNA polymerase II"/>
    <property type="evidence" value="ECO:0007669"/>
    <property type="project" value="UniProtKB-ARBA"/>
</dbReference>
<accession>A0A161HGX3</accession>
<keyword evidence="5" id="KW-0804">Transcription</keyword>
<dbReference type="Pfam" id="PF00439">
    <property type="entry name" value="Bromodomain"/>
    <property type="match status" value="1"/>
</dbReference>
<feature type="compositionally biased region" description="Polar residues" evidence="9">
    <location>
        <begin position="234"/>
        <end position="244"/>
    </location>
</feature>